<dbReference type="SMART" id="SM00241">
    <property type="entry name" value="ZP"/>
    <property type="match status" value="2"/>
</dbReference>
<feature type="disulfide bond" evidence="18">
    <location>
        <begin position="1215"/>
        <end position="1225"/>
    </location>
</feature>
<feature type="disulfide bond" evidence="18">
    <location>
        <begin position="1672"/>
        <end position="1736"/>
    </location>
</feature>
<organism evidence="23 24">
    <name type="scientific">Pipra filicauda</name>
    <name type="common">Wire-tailed manakin</name>
    <dbReference type="NCBI Taxonomy" id="649802"/>
    <lineage>
        <taxon>Eukaryota</taxon>
        <taxon>Metazoa</taxon>
        <taxon>Chordata</taxon>
        <taxon>Craniata</taxon>
        <taxon>Vertebrata</taxon>
        <taxon>Euteleostomi</taxon>
        <taxon>Archelosauria</taxon>
        <taxon>Archosauria</taxon>
        <taxon>Dinosauria</taxon>
        <taxon>Saurischia</taxon>
        <taxon>Theropoda</taxon>
        <taxon>Coelurosauria</taxon>
        <taxon>Aves</taxon>
        <taxon>Neognathae</taxon>
        <taxon>Neoaves</taxon>
        <taxon>Telluraves</taxon>
        <taxon>Australaves</taxon>
        <taxon>Passeriformes</taxon>
        <taxon>Pipridae</taxon>
        <taxon>Pipra</taxon>
    </lineage>
</organism>
<evidence type="ECO:0000256" key="2">
    <source>
        <dbReference type="ARBA" id="ARBA00004613"/>
    </source>
</evidence>
<dbReference type="FunFam" id="3.10.250.10:FF:000006">
    <property type="entry name" value="neurotrypsin isoform X2"/>
    <property type="match status" value="6"/>
</dbReference>
<evidence type="ECO:0000256" key="8">
    <source>
        <dbReference type="ARBA" id="ARBA00022737"/>
    </source>
</evidence>
<keyword evidence="5" id="KW-0217">Developmental protein</keyword>
<evidence type="ECO:0000256" key="4">
    <source>
        <dbReference type="ARBA" id="ARBA00022448"/>
    </source>
</evidence>
<feature type="disulfide bond" evidence="18">
    <location>
        <begin position="1685"/>
        <end position="1746"/>
    </location>
</feature>
<dbReference type="GeneID" id="113990749"/>
<dbReference type="Pfam" id="PF23344">
    <property type="entry name" value="ZP-N"/>
    <property type="match status" value="2"/>
</dbReference>
<feature type="region of interest" description="Disordered" evidence="19">
    <location>
        <begin position="22"/>
        <end position="113"/>
    </location>
</feature>
<feature type="domain" description="SRCR" evidence="21">
    <location>
        <begin position="1146"/>
        <end position="1246"/>
    </location>
</feature>
<comment type="similarity">
    <text evidence="3">Belongs to the DMBT1 family.</text>
</comment>
<feature type="disulfide bond" evidence="18">
    <location>
        <begin position="141"/>
        <end position="205"/>
    </location>
</feature>
<feature type="domain" description="CUB" evidence="20">
    <location>
        <begin position="337"/>
        <end position="445"/>
    </location>
</feature>
<feature type="disulfide bond" evidence="18">
    <location>
        <begin position="185"/>
        <end position="195"/>
    </location>
</feature>
<feature type="domain" description="CUB" evidence="20">
    <location>
        <begin position="1907"/>
        <end position="2017"/>
    </location>
</feature>
<dbReference type="Pfam" id="PF00431">
    <property type="entry name" value="CUB"/>
    <property type="match status" value="2"/>
</dbReference>
<feature type="disulfide bond" evidence="18">
    <location>
        <begin position="1597"/>
        <end position="1607"/>
    </location>
</feature>
<dbReference type="FunFam" id="3.10.250.10:FF:000001">
    <property type="entry name" value="Lysyl oxidase 4 isoform X1"/>
    <property type="match status" value="1"/>
</dbReference>
<feature type="disulfide bond" evidence="18">
    <location>
        <begin position="1421"/>
        <end position="1482"/>
    </location>
</feature>
<feature type="disulfide bond" evidence="18">
    <location>
        <begin position="154"/>
        <end position="215"/>
    </location>
</feature>
<keyword evidence="11 18" id="KW-1015">Disulfide bond</keyword>
<dbReference type="PROSITE" id="PS00682">
    <property type="entry name" value="ZP_1"/>
    <property type="match status" value="1"/>
</dbReference>
<dbReference type="Gene3D" id="2.60.120.290">
    <property type="entry name" value="Spermadhesin, CUB domain"/>
    <property type="match status" value="2"/>
</dbReference>
<evidence type="ECO:0000256" key="5">
    <source>
        <dbReference type="ARBA" id="ARBA00022473"/>
    </source>
</evidence>
<proteinExistence type="inferred from homology"/>
<dbReference type="RefSeq" id="XP_039243131.1">
    <property type="nucleotide sequence ID" value="XM_039387197.1"/>
</dbReference>
<dbReference type="FunFam" id="2.60.120.290:FF:000013">
    <property type="entry name" value="Membrane frizzled-related protein"/>
    <property type="match status" value="1"/>
</dbReference>
<dbReference type="FunFam" id="2.60.120.290:FF:000005">
    <property type="entry name" value="Procollagen C-endopeptidase enhancer 1"/>
    <property type="match status" value="1"/>
</dbReference>
<reference evidence="24" key="1">
    <citation type="submission" date="2025-08" db="UniProtKB">
        <authorList>
            <consortium name="RefSeq"/>
        </authorList>
    </citation>
    <scope>IDENTIFICATION</scope>
    <source>
        <tissue evidence="24">Muscle</tissue>
    </source>
</reference>
<feature type="domain" description="ZP" evidence="22">
    <location>
        <begin position="454"/>
        <end position="698"/>
    </location>
</feature>
<feature type="disulfide bond" evidence="18">
    <location>
        <begin position="1408"/>
        <end position="1472"/>
    </location>
</feature>
<feature type="domain" description="SRCR" evidence="21">
    <location>
        <begin position="1265"/>
        <end position="1365"/>
    </location>
</feature>
<keyword evidence="23" id="KW-1185">Reference proteome</keyword>
<dbReference type="PROSITE" id="PS50287">
    <property type="entry name" value="SRCR_2"/>
    <property type="match status" value="8"/>
</dbReference>
<feature type="disulfide bond" evidence="18">
    <location>
        <begin position="1830"/>
        <end position="1891"/>
    </location>
</feature>
<keyword evidence="13" id="KW-0968">Cytoplasmic vesicle</keyword>
<feature type="disulfide bond" evidence="18">
    <location>
        <begin position="1184"/>
        <end position="1245"/>
    </location>
</feature>
<dbReference type="InterPro" id="IPR042235">
    <property type="entry name" value="ZP-C_dom"/>
</dbReference>
<evidence type="ECO:0000259" key="20">
    <source>
        <dbReference type="PROSITE" id="PS01180"/>
    </source>
</evidence>
<evidence type="ECO:0000313" key="24">
    <source>
        <dbReference type="RefSeq" id="XP_039243131.1"/>
    </source>
</evidence>
<feature type="region of interest" description="Disordered" evidence="19">
    <location>
        <begin position="261"/>
        <end position="313"/>
    </location>
</feature>
<feature type="disulfide bond" evidence="18">
    <location>
        <begin position="1716"/>
        <end position="1726"/>
    </location>
</feature>
<feature type="disulfide bond" evidence="18">
    <location>
        <begin position="1566"/>
        <end position="1627"/>
    </location>
</feature>
<dbReference type="Gene3D" id="2.60.40.4100">
    <property type="entry name" value="Zona pellucida, ZP-C domain"/>
    <property type="match status" value="2"/>
</dbReference>
<feature type="domain" description="ZP" evidence="22">
    <location>
        <begin position="2026"/>
        <end position="2270"/>
    </location>
</feature>
<dbReference type="InterPro" id="IPR000859">
    <property type="entry name" value="CUB_dom"/>
</dbReference>
<evidence type="ECO:0000256" key="7">
    <source>
        <dbReference type="ARBA" id="ARBA00022729"/>
    </source>
</evidence>
<dbReference type="PROSITE" id="PS51034">
    <property type="entry name" value="ZP_2"/>
    <property type="match status" value="2"/>
</dbReference>
<evidence type="ECO:0000256" key="17">
    <source>
        <dbReference type="PROSITE-ProRule" id="PRU00059"/>
    </source>
</evidence>
<keyword evidence="10" id="KW-0653">Protein transport</keyword>
<accession>A0A7R5KP81</accession>
<gene>
    <name evidence="24" type="primary">LOC113990749</name>
</gene>
<feature type="disulfide bond" evidence="18">
    <location>
        <begin position="1553"/>
        <end position="1617"/>
    </location>
</feature>
<dbReference type="Pfam" id="PF00100">
    <property type="entry name" value="Zona_pellucida"/>
    <property type="match status" value="2"/>
</dbReference>
<dbReference type="SUPFAM" id="SSF49854">
    <property type="entry name" value="Spermadhesin, CUB domain"/>
    <property type="match status" value="2"/>
</dbReference>
<dbReference type="SUPFAM" id="SSF56487">
    <property type="entry name" value="SRCR-like"/>
    <property type="match status" value="8"/>
</dbReference>
<feature type="disulfide bond" evidence="18">
    <location>
        <begin position="1334"/>
        <end position="1344"/>
    </location>
</feature>
<dbReference type="InterPro" id="IPR055356">
    <property type="entry name" value="ZP-N"/>
</dbReference>
<keyword evidence="6" id="KW-0964">Secreted</keyword>
<dbReference type="SMART" id="SM00202">
    <property type="entry name" value="SR"/>
    <property type="match status" value="8"/>
</dbReference>
<dbReference type="Pfam" id="PF00530">
    <property type="entry name" value="SRCR"/>
    <property type="match status" value="8"/>
</dbReference>
<feature type="region of interest" description="Disordered" evidence="19">
    <location>
        <begin position="1070"/>
        <end position="1106"/>
    </location>
</feature>
<dbReference type="GO" id="GO:0030133">
    <property type="term" value="C:transport vesicle"/>
    <property type="evidence" value="ECO:0007669"/>
    <property type="project" value="UniProtKB-SubCell"/>
</dbReference>
<feature type="disulfide bond" evidence="18">
    <location>
        <begin position="1303"/>
        <end position="1364"/>
    </location>
</feature>
<dbReference type="InterPro" id="IPR001507">
    <property type="entry name" value="ZP_dom"/>
</dbReference>
<feature type="compositionally biased region" description="Low complexity" evidence="19">
    <location>
        <begin position="1070"/>
        <end position="1093"/>
    </location>
</feature>
<feature type="disulfide bond" evidence="18">
    <location>
        <begin position="1171"/>
        <end position="1235"/>
    </location>
</feature>
<dbReference type="GO" id="GO:0016020">
    <property type="term" value="C:membrane"/>
    <property type="evidence" value="ECO:0007669"/>
    <property type="project" value="InterPro"/>
</dbReference>
<evidence type="ECO:0000313" key="23">
    <source>
        <dbReference type="Proteomes" id="UP000504627"/>
    </source>
</evidence>
<dbReference type="GO" id="GO:0005576">
    <property type="term" value="C:extracellular region"/>
    <property type="evidence" value="ECO:0007669"/>
    <property type="project" value="UniProtKB-SubCell"/>
</dbReference>
<dbReference type="InterPro" id="IPR055355">
    <property type="entry name" value="ZP-C"/>
</dbReference>
<evidence type="ECO:0000256" key="3">
    <source>
        <dbReference type="ARBA" id="ARBA00009931"/>
    </source>
</evidence>
<keyword evidence="12" id="KW-0325">Glycoprotein</keyword>
<evidence type="ECO:0000256" key="18">
    <source>
        <dbReference type="PROSITE-ProRule" id="PRU00196"/>
    </source>
</evidence>
<feature type="disulfide bond" evidence="18">
    <location>
        <begin position="1861"/>
        <end position="1871"/>
    </location>
</feature>
<dbReference type="Proteomes" id="UP000504627">
    <property type="component" value="Unplaced"/>
</dbReference>
<evidence type="ECO:0000256" key="9">
    <source>
        <dbReference type="ARBA" id="ARBA00022782"/>
    </source>
</evidence>
<sequence>MIQGEMVQGDLLHHLDTHKSMDLDGIHPRGTNILSTGRKPGHAPSSTGASLASFSSSSTDTTTTTSTAETTTTSPTTAETTTPDTTTTTGIICDSRPATTTTPPTTVGSIPPGASVSLVNGRNRCEGRVEIFFPGGRGTVCDDSWDLSDAQVVCRQLGCGSAVAVTSSNAFGPGSGQIYLDDVNCAGWESSLFQCSHNGWGVHNCGHSEDAGVVCSDALIMRTTFASTTIPDTTTTTTTIGTTTPGTTTTTGIICDTLPDTTTTTTTTTGPTTPDTTTPLTTTENTTPETTTTTTDSTSTTTPGTTTTTGIICDTLPDTTTTTTTTGPTTPDTSFFCGSLLFTPSGTFESPYPLNYPERADCLWEIQVANNFRIMLTFESVQLLGGCLYDYIEIYDGPPNTSPLLGRICSTSKLTYRSSSNFMTVKFYSDSKYSNGRFRAQYKSFPADQNTTLACYPTSMHAVVDRRYLQSQGYSVRSISLPDSNCRPTITSTMVIFNIPYNGCGTQRLADSETITYSNVIKASAPGYTIKRQKDLHLHVSCKMIQNTWVQVVYTANDITDVSETQYGRYNVDLAFYNSSSFLWPVQNFPYYVDPNQNLFLQASLHNSDQNLIVFVDTCVASPDPSDFRTATYELIKRGCVKDPTYSLHSSPRGSVARFSFNAFSFAEQYPSVYLQCELVVCRQRDYSSRCYQGCVSRLKRNSGSSQGRVNVVVGPVQLREAHAENRNAELDSDMQARGESLSSEPAGSSHVPLAVTAVVLGAAALLTMGGFLLKRELQKPIPYQIMSSYERAYLSDCFVLDSLSPKAPSIQLVNGRHRCEGRVEIHYRGQSGTVCDDYWDLADAQVVCRQLGCGRAIAAMGSAYFGQGSGSILLDNVRCNGNEMSLWRCNHSGWRIHNCAHYEDAGVVCSEEADAASTTTVAPATATLEAVFELPLVVETTTFPETTEFLTETTTSASTEMTTSRGETTMSALIASTMETPSSGPPTSMVPLTTSAELSFSEMTTAVPVTTLEMTTLETSTLETSTTKPLMTSLEDMFPSPEMTTTVTSSSSPPMFTQLDTTTTATLATAAEESRAETSSAPETTTTALPTSTAPPPSTGLPTSIALPTSTALPLSTAEASTSTEVIPTLRTTTTAEESTAGARLRLRGGRNGCEGRVELYDGSTWGTVCDDQWDLRDAQVVCRQLGCGEALGAPRTAHFGPGSGRIFLDDVQCRGDEPSLRMCRHNGWGVHNCGHVEDASVICAGTRPTPPAQWPQHTTGARLRLRGGRNGCEGRVELYDGSTWGTVCDDQWDLRDAQVVCRQLGCGEALGAPRTAHFGPGSSRIFLDDVQCRGDEPSLRMCRHNGWGVHNCGHVEDASVICAGTRPPPPAQWPNTTGARLRLRGGRNGCQGRVELYDGSTWGTVCDDQWDLRDAQVVCRQLGCGEALGAPHTSHFGPGSGRIFLDDVQCRGDEPSLRMCRHNGWGVHNCGHVEDASVICAETSTPLDMSTTEPSTARADVSTPAEVTIPVTMPARAEESTPGARLRLRGGRNGCQGRVELYDGSTWGTVCDDQWDLRDAQVVCRQLGCGEALGAPRTAHFGLGSGRIFLDDVQCRGDEPSLRMCRHNGWGVHNCGHVEDASVICAVTRPTPPAQWPQHTTGARLRLRGGRNGCQGRVELYDGSTWGTVCDDQWDLRDAQVVCRQLGCGEALGAPRTAHFGPGSSRIFLDDVQCRGDEPSLRMCRHNGWGVHNCGHVEDASVICAEMSTPLDMSTTEPSTARAGVSTPAEVTTPVTMPARAEESTPGARLRLRGGRNGCQGRVELYDGSTWGTVCDDQWDLRDAQVVCRQLGCGEALGAPRTAHFGLGSGRIFLDDVQCRGDEPSLRMCRHNGWGVHNCGHVEDASVICAAPAATTPPPSAPSFCGGSISDSSGVLQSPHYPGSYPNNADCEWQIQVESNFRVTLTFRDIEMQGSTCQHDYVEVYDGPRHTSPLLGRLCSGSFPTYMSSSNMMTVHFHSDSRYSFRGFQAHYSSIPADHNTTLLCLPDYMHAVVSRDYLQSQGYSAQMVTLNDNRCRPTITPQEVVFNIPYDGCGTTREENNDTINYSNTIKIASSGYIIKRKKNINLHISCKMLQKTWMQVMYTAEDTVDVNEYQFGRYDMNITFYDSSAFSRQVRSSPYFIDLNQNLYLQACLHSSDPNLKVFVDTCVASPDPRDFHTLAYDIVRDGCPRDSSYATFYSPSSHFARFKFNAFEFISRHPSVYLKCELMVCRLGDYSSHCYRGCTRRSKRDTSSVEEKVDVVVGPIQLREGAAQSGNTTKAK</sequence>
<feature type="disulfide bond" evidence="18">
    <location>
        <begin position="849"/>
        <end position="910"/>
    </location>
</feature>
<evidence type="ECO:0000256" key="12">
    <source>
        <dbReference type="ARBA" id="ARBA00023180"/>
    </source>
</evidence>
<dbReference type="PANTHER" id="PTHR19331">
    <property type="entry name" value="SCAVENGER RECEPTOR DOMAIN-CONTAINING"/>
    <property type="match status" value="1"/>
</dbReference>
<dbReference type="InParanoid" id="A0A7R5KP81"/>
<feature type="domain" description="SRCR" evidence="21">
    <location>
        <begin position="1528"/>
        <end position="1628"/>
    </location>
</feature>
<feature type="domain" description="SRCR" evidence="21">
    <location>
        <begin position="1792"/>
        <end position="1892"/>
    </location>
</feature>
<dbReference type="InterPro" id="IPR036772">
    <property type="entry name" value="SRCR-like_dom_sf"/>
</dbReference>
<feature type="region of interest" description="Disordered" evidence="19">
    <location>
        <begin position="1034"/>
        <end position="1056"/>
    </location>
</feature>
<dbReference type="InterPro" id="IPR001190">
    <property type="entry name" value="SRCR"/>
</dbReference>
<feature type="compositionally biased region" description="Polar residues" evidence="19">
    <location>
        <begin position="44"/>
        <end position="54"/>
    </location>
</feature>
<evidence type="ECO:0000256" key="15">
    <source>
        <dbReference type="ARBA" id="ARBA00047197"/>
    </source>
</evidence>
<dbReference type="GO" id="GO:0015031">
    <property type="term" value="P:protein transport"/>
    <property type="evidence" value="ECO:0007669"/>
    <property type="project" value="UniProtKB-KW"/>
</dbReference>
<protein>
    <recommendedName>
        <fullName evidence="15">Scavenger receptor cysteine-rich domain-containing protein DMBT1</fullName>
    </recommendedName>
    <alternativeName>
        <fullName evidence="16">Deleted in malignant brain tumors 1 protein</fullName>
    </alternativeName>
    <alternativeName>
        <fullName evidence="14">Hensin</fullName>
    </alternativeName>
</protein>
<dbReference type="PRINTS" id="PR00258">
    <property type="entry name" value="SPERACTRCPTR"/>
</dbReference>
<feature type="disulfide bond" evidence="18">
    <location>
        <begin position="880"/>
        <end position="890"/>
    </location>
</feature>
<comment type="subcellular location">
    <subcellularLocation>
        <location evidence="1">Cytoplasmic vesicle</location>
        <location evidence="1">Secretory vesicle</location>
    </subcellularLocation>
    <subcellularLocation>
        <location evidence="2">Secreted</location>
    </subcellularLocation>
</comment>
<dbReference type="FunFam" id="3.10.250.10:FF:000003">
    <property type="entry name" value="Deleted in malignant brain tumors 1"/>
    <property type="match status" value="1"/>
</dbReference>
<feature type="compositionally biased region" description="Low complexity" evidence="19">
    <location>
        <begin position="55"/>
        <end position="89"/>
    </location>
</feature>
<evidence type="ECO:0000259" key="22">
    <source>
        <dbReference type="PROSITE" id="PS51034"/>
    </source>
</evidence>
<dbReference type="GO" id="GO:0030154">
    <property type="term" value="P:cell differentiation"/>
    <property type="evidence" value="ECO:0007669"/>
    <property type="project" value="UniProtKB-KW"/>
</dbReference>
<dbReference type="PROSITE" id="PS00420">
    <property type="entry name" value="SRCR_1"/>
    <property type="match status" value="7"/>
</dbReference>
<evidence type="ECO:0000259" key="21">
    <source>
        <dbReference type="PROSITE" id="PS50287"/>
    </source>
</evidence>
<feature type="disulfide bond" evidence="18">
    <location>
        <begin position="1817"/>
        <end position="1881"/>
    </location>
</feature>
<feature type="compositionally biased region" description="Low complexity" evidence="19">
    <location>
        <begin position="1040"/>
        <end position="1055"/>
    </location>
</feature>
<feature type="disulfide bond" evidence="18">
    <location>
        <begin position="1452"/>
        <end position="1462"/>
    </location>
</feature>
<keyword evidence="9" id="KW-0221">Differentiation</keyword>
<keyword evidence="8" id="KW-0677">Repeat</keyword>
<feature type="region of interest" description="Disordered" evidence="19">
    <location>
        <begin position="726"/>
        <end position="747"/>
    </location>
</feature>
<name>A0A7R5KP81_9PASS</name>
<evidence type="ECO:0000256" key="13">
    <source>
        <dbReference type="ARBA" id="ARBA00023329"/>
    </source>
</evidence>
<feature type="disulfide bond" evidence="18">
    <location>
        <begin position="1290"/>
        <end position="1354"/>
    </location>
</feature>
<dbReference type="Gene3D" id="2.60.40.3210">
    <property type="entry name" value="Zona pellucida, ZP-N domain"/>
    <property type="match status" value="2"/>
</dbReference>
<feature type="domain" description="SRCR" evidence="21">
    <location>
        <begin position="1647"/>
        <end position="1747"/>
    </location>
</feature>
<dbReference type="FunFam" id="2.60.40.4100:FF:000005">
    <property type="entry name" value="Deleted in malignant brain tumors 1"/>
    <property type="match status" value="2"/>
</dbReference>
<evidence type="ECO:0000256" key="10">
    <source>
        <dbReference type="ARBA" id="ARBA00022927"/>
    </source>
</evidence>
<dbReference type="PROSITE" id="PS01180">
    <property type="entry name" value="CUB"/>
    <property type="match status" value="2"/>
</dbReference>
<dbReference type="InterPro" id="IPR017977">
    <property type="entry name" value="ZP_dom_CS"/>
</dbReference>
<feature type="domain" description="SRCR" evidence="21">
    <location>
        <begin position="811"/>
        <end position="911"/>
    </location>
</feature>
<dbReference type="PANTHER" id="PTHR19331:SF22">
    <property type="entry name" value="DELETED IN MALIGNANT BRAIN TUMORS 1 PROTEIN"/>
    <property type="match status" value="1"/>
</dbReference>
<evidence type="ECO:0000256" key="6">
    <source>
        <dbReference type="ARBA" id="ARBA00022525"/>
    </source>
</evidence>
<comment type="caution">
    <text evidence="17">Lacks conserved residue(s) required for the propagation of feature annotation.</text>
</comment>
<dbReference type="InterPro" id="IPR035914">
    <property type="entry name" value="Sperma_CUB_dom_sf"/>
</dbReference>
<keyword evidence="7" id="KW-0732">Signal</keyword>
<evidence type="ECO:0000256" key="1">
    <source>
        <dbReference type="ARBA" id="ARBA00004398"/>
    </source>
</evidence>
<evidence type="ECO:0000256" key="14">
    <source>
        <dbReference type="ARBA" id="ARBA00030560"/>
    </source>
</evidence>
<dbReference type="Gene3D" id="3.10.250.10">
    <property type="entry name" value="SRCR-like domain"/>
    <property type="match status" value="8"/>
</dbReference>
<feature type="domain" description="SRCR" evidence="21">
    <location>
        <begin position="1383"/>
        <end position="1483"/>
    </location>
</feature>
<dbReference type="CDD" id="cd00041">
    <property type="entry name" value="CUB"/>
    <property type="match status" value="2"/>
</dbReference>
<dbReference type="SMART" id="SM00042">
    <property type="entry name" value="CUB"/>
    <property type="match status" value="2"/>
</dbReference>
<feature type="disulfide bond" evidence="18">
    <location>
        <begin position="836"/>
        <end position="900"/>
    </location>
</feature>
<evidence type="ECO:0000256" key="16">
    <source>
        <dbReference type="ARBA" id="ARBA00047200"/>
    </source>
</evidence>
<feature type="domain" description="SRCR" evidence="21">
    <location>
        <begin position="116"/>
        <end position="216"/>
    </location>
</feature>
<keyword evidence="4" id="KW-0813">Transport</keyword>
<evidence type="ECO:0000256" key="19">
    <source>
        <dbReference type="SAM" id="MobiDB-lite"/>
    </source>
</evidence>
<evidence type="ECO:0000256" key="11">
    <source>
        <dbReference type="ARBA" id="ARBA00023157"/>
    </source>
</evidence>